<keyword evidence="1" id="KW-0694">RNA-binding</keyword>
<comment type="caution">
    <text evidence="3">The sequence shown here is derived from an EMBL/GenBank/DDBJ whole genome shotgun (WGS) entry which is preliminary data.</text>
</comment>
<gene>
    <name evidence="3" type="ORF">Ccrd_012145</name>
</gene>
<dbReference type="InterPro" id="IPR020568">
    <property type="entry name" value="Ribosomal_Su5_D2-typ_SF"/>
</dbReference>
<dbReference type="STRING" id="59895.A0A103YI10"/>
<dbReference type="GO" id="GO:0005739">
    <property type="term" value="C:mitochondrion"/>
    <property type="evidence" value="ECO:0007669"/>
    <property type="project" value="TreeGrafter"/>
</dbReference>
<dbReference type="EMBL" id="LEKV01001060">
    <property type="protein sequence ID" value="KVI09485.1"/>
    <property type="molecule type" value="Genomic_DNA"/>
</dbReference>
<dbReference type="SUPFAM" id="SSF54211">
    <property type="entry name" value="Ribosomal protein S5 domain 2-like"/>
    <property type="match status" value="1"/>
</dbReference>
<evidence type="ECO:0000313" key="3">
    <source>
        <dbReference type="EMBL" id="KVI09485.1"/>
    </source>
</evidence>
<dbReference type="GO" id="GO:0009570">
    <property type="term" value="C:chloroplast stroma"/>
    <property type="evidence" value="ECO:0007669"/>
    <property type="project" value="TreeGrafter"/>
</dbReference>
<dbReference type="GO" id="GO:0000965">
    <property type="term" value="P:mitochondrial RNA 3'-end processing"/>
    <property type="evidence" value="ECO:0007669"/>
    <property type="project" value="TreeGrafter"/>
</dbReference>
<sequence length="72" mass="8164">MSVNYQERFSAAVEDFLKGREGQRIMRLIDRPLRPTMLKGFYHETQILSWVLSYDGLHPPDSLAVTAAGIAV</sequence>
<feature type="domain" description="Exoribonuclease phosphorolytic" evidence="2">
    <location>
        <begin position="2"/>
        <end position="71"/>
    </location>
</feature>
<dbReference type="InterPro" id="IPR001247">
    <property type="entry name" value="ExoRNase_PH_dom1"/>
</dbReference>
<reference evidence="3 4" key="1">
    <citation type="journal article" date="2016" name="Sci. Rep.">
        <title>The genome sequence of the outbreeding globe artichoke constructed de novo incorporating a phase-aware low-pass sequencing strategy of F1 progeny.</title>
        <authorList>
            <person name="Scaglione D."/>
            <person name="Reyes-Chin-Wo S."/>
            <person name="Acquadro A."/>
            <person name="Froenicke L."/>
            <person name="Portis E."/>
            <person name="Beitel C."/>
            <person name="Tirone M."/>
            <person name="Mauro R."/>
            <person name="Lo Monaco A."/>
            <person name="Mauromicale G."/>
            <person name="Faccioli P."/>
            <person name="Cattivelli L."/>
            <person name="Rieseberg L."/>
            <person name="Michelmore R."/>
            <person name="Lanteri S."/>
        </authorList>
    </citation>
    <scope>NUCLEOTIDE SEQUENCE [LARGE SCALE GENOMIC DNA]</scope>
    <source>
        <strain evidence="3">2C</strain>
    </source>
</reference>
<evidence type="ECO:0000313" key="4">
    <source>
        <dbReference type="Proteomes" id="UP000243975"/>
    </source>
</evidence>
<proteinExistence type="predicted"/>
<dbReference type="GO" id="GO:0003723">
    <property type="term" value="F:RNA binding"/>
    <property type="evidence" value="ECO:0007669"/>
    <property type="project" value="UniProtKB-KW"/>
</dbReference>
<dbReference type="GO" id="GO:0005829">
    <property type="term" value="C:cytosol"/>
    <property type="evidence" value="ECO:0007669"/>
    <property type="project" value="TreeGrafter"/>
</dbReference>
<dbReference type="GO" id="GO:0000958">
    <property type="term" value="P:mitochondrial mRNA catabolic process"/>
    <property type="evidence" value="ECO:0007669"/>
    <property type="project" value="TreeGrafter"/>
</dbReference>
<evidence type="ECO:0000259" key="2">
    <source>
        <dbReference type="Pfam" id="PF01138"/>
    </source>
</evidence>
<dbReference type="InterPro" id="IPR027408">
    <property type="entry name" value="PNPase/RNase_PH_dom_sf"/>
</dbReference>
<dbReference type="GO" id="GO:0004654">
    <property type="term" value="F:polyribonucleotide nucleotidyltransferase activity"/>
    <property type="evidence" value="ECO:0007669"/>
    <property type="project" value="InterPro"/>
</dbReference>
<evidence type="ECO:0000256" key="1">
    <source>
        <dbReference type="ARBA" id="ARBA00022884"/>
    </source>
</evidence>
<dbReference type="InterPro" id="IPR012162">
    <property type="entry name" value="PNPase"/>
</dbReference>
<dbReference type="PANTHER" id="PTHR11252">
    <property type="entry name" value="POLYRIBONUCLEOTIDE NUCLEOTIDYLTRANSFERASE"/>
    <property type="match status" value="1"/>
</dbReference>
<protein>
    <submittedName>
        <fullName evidence="3">Polyribonucleotide nucleotidyltransferase</fullName>
    </submittedName>
</protein>
<dbReference type="AlphaFoldDB" id="A0A103YI10"/>
<name>A0A103YI10_CYNCS</name>
<dbReference type="Gene3D" id="3.30.230.70">
    <property type="entry name" value="GHMP Kinase, N-terminal domain"/>
    <property type="match status" value="1"/>
</dbReference>
<accession>A0A103YI10</accession>
<dbReference type="GO" id="GO:0000175">
    <property type="term" value="F:3'-5'-RNA exonuclease activity"/>
    <property type="evidence" value="ECO:0007669"/>
    <property type="project" value="TreeGrafter"/>
</dbReference>
<organism evidence="3 4">
    <name type="scientific">Cynara cardunculus var. scolymus</name>
    <name type="common">Globe artichoke</name>
    <name type="synonym">Cynara scolymus</name>
    <dbReference type="NCBI Taxonomy" id="59895"/>
    <lineage>
        <taxon>Eukaryota</taxon>
        <taxon>Viridiplantae</taxon>
        <taxon>Streptophyta</taxon>
        <taxon>Embryophyta</taxon>
        <taxon>Tracheophyta</taxon>
        <taxon>Spermatophyta</taxon>
        <taxon>Magnoliopsida</taxon>
        <taxon>eudicotyledons</taxon>
        <taxon>Gunneridae</taxon>
        <taxon>Pentapetalae</taxon>
        <taxon>asterids</taxon>
        <taxon>campanulids</taxon>
        <taxon>Asterales</taxon>
        <taxon>Asteraceae</taxon>
        <taxon>Carduoideae</taxon>
        <taxon>Cardueae</taxon>
        <taxon>Carduinae</taxon>
        <taxon>Cynara</taxon>
    </lineage>
</organism>
<dbReference type="Proteomes" id="UP000243975">
    <property type="component" value="Unassembled WGS sequence"/>
</dbReference>
<dbReference type="Gramene" id="KVI09485">
    <property type="protein sequence ID" value="KVI09485"/>
    <property type="gene ID" value="Ccrd_012145"/>
</dbReference>
<dbReference type="Pfam" id="PF01138">
    <property type="entry name" value="RNase_PH"/>
    <property type="match status" value="1"/>
</dbReference>
<keyword evidence="4" id="KW-1185">Reference proteome</keyword>
<dbReference type="PANTHER" id="PTHR11252:SF0">
    <property type="entry name" value="POLYRIBONUCLEOTIDE NUCLEOTIDYLTRANSFERASE 1, MITOCHONDRIAL"/>
    <property type="match status" value="1"/>
</dbReference>